<reference evidence="1" key="1">
    <citation type="journal article" date="2020" name="Stud. Mycol.">
        <title>101 Dothideomycetes genomes: a test case for predicting lifestyles and emergence of pathogens.</title>
        <authorList>
            <person name="Haridas S."/>
            <person name="Albert R."/>
            <person name="Binder M."/>
            <person name="Bloem J."/>
            <person name="Labutti K."/>
            <person name="Salamov A."/>
            <person name="Andreopoulos B."/>
            <person name="Baker S."/>
            <person name="Barry K."/>
            <person name="Bills G."/>
            <person name="Bluhm B."/>
            <person name="Cannon C."/>
            <person name="Castanera R."/>
            <person name="Culley D."/>
            <person name="Daum C."/>
            <person name="Ezra D."/>
            <person name="Gonzalez J."/>
            <person name="Henrissat B."/>
            <person name="Kuo A."/>
            <person name="Liang C."/>
            <person name="Lipzen A."/>
            <person name="Lutzoni F."/>
            <person name="Magnuson J."/>
            <person name="Mondo S."/>
            <person name="Nolan M."/>
            <person name="Ohm R."/>
            <person name="Pangilinan J."/>
            <person name="Park H.-J."/>
            <person name="Ramirez L."/>
            <person name="Alfaro M."/>
            <person name="Sun H."/>
            <person name="Tritt A."/>
            <person name="Yoshinaga Y."/>
            <person name="Zwiers L.-H."/>
            <person name="Turgeon B."/>
            <person name="Goodwin S."/>
            <person name="Spatafora J."/>
            <person name="Crous P."/>
            <person name="Grigoriev I."/>
        </authorList>
    </citation>
    <scope>NUCLEOTIDE SEQUENCE</scope>
    <source>
        <strain evidence="1">CBS 123094</strain>
    </source>
</reference>
<accession>A0A6A5WBU5</accession>
<dbReference type="Proteomes" id="UP000799779">
    <property type="component" value="Unassembled WGS sequence"/>
</dbReference>
<dbReference type="EMBL" id="ML977623">
    <property type="protein sequence ID" value="KAF1996605.1"/>
    <property type="molecule type" value="Genomic_DNA"/>
</dbReference>
<proteinExistence type="predicted"/>
<protein>
    <submittedName>
        <fullName evidence="1">Uncharacterized protein</fullName>
    </submittedName>
</protein>
<gene>
    <name evidence="1" type="ORF">P154DRAFT_308666</name>
</gene>
<evidence type="ECO:0000313" key="1">
    <source>
        <dbReference type="EMBL" id="KAF1996605.1"/>
    </source>
</evidence>
<dbReference type="AlphaFoldDB" id="A0A6A5WBU5"/>
<sequence>MSVVVRITSSLFSASFLGAGMLPRTFRDRHVAMLPTSSYSSKALFFLGISDQYSPRLLTSCLPRFSTLLHVHFPNPSCIDPIHPSMHSSSKSTQDGIATPTPTHLITSILHASTHGRLPQASQK</sequence>
<keyword evidence="2" id="KW-1185">Reference proteome</keyword>
<name>A0A6A5WBU5_9PLEO</name>
<organism evidence="1 2">
    <name type="scientific">Amniculicola lignicola CBS 123094</name>
    <dbReference type="NCBI Taxonomy" id="1392246"/>
    <lineage>
        <taxon>Eukaryota</taxon>
        <taxon>Fungi</taxon>
        <taxon>Dikarya</taxon>
        <taxon>Ascomycota</taxon>
        <taxon>Pezizomycotina</taxon>
        <taxon>Dothideomycetes</taxon>
        <taxon>Pleosporomycetidae</taxon>
        <taxon>Pleosporales</taxon>
        <taxon>Amniculicolaceae</taxon>
        <taxon>Amniculicola</taxon>
    </lineage>
</organism>
<evidence type="ECO:0000313" key="2">
    <source>
        <dbReference type="Proteomes" id="UP000799779"/>
    </source>
</evidence>